<dbReference type="GO" id="GO:0016301">
    <property type="term" value="F:kinase activity"/>
    <property type="evidence" value="ECO:0007669"/>
    <property type="project" value="UniProtKB-KW"/>
</dbReference>
<comment type="caution">
    <text evidence="5">The sequence shown here is derived from an EMBL/GenBank/DDBJ whole genome shotgun (WGS) entry which is preliminary data.</text>
</comment>
<feature type="domain" description="Carbohydrate kinase PfkB" evidence="4">
    <location>
        <begin position="56"/>
        <end position="309"/>
    </location>
</feature>
<feature type="compositionally biased region" description="Low complexity" evidence="3">
    <location>
        <begin position="373"/>
        <end position="388"/>
    </location>
</feature>
<dbReference type="InterPro" id="IPR029056">
    <property type="entry name" value="Ribokinase-like"/>
</dbReference>
<dbReference type="SUPFAM" id="SSF53613">
    <property type="entry name" value="Ribokinase-like"/>
    <property type="match status" value="1"/>
</dbReference>
<accession>A0ABW4TA59</accession>
<evidence type="ECO:0000256" key="2">
    <source>
        <dbReference type="ARBA" id="ARBA00022777"/>
    </source>
</evidence>
<dbReference type="EMBL" id="JBHUFV010000061">
    <property type="protein sequence ID" value="MFD1938169.1"/>
    <property type="molecule type" value="Genomic_DNA"/>
</dbReference>
<dbReference type="InterPro" id="IPR052562">
    <property type="entry name" value="Ketohexokinase-related"/>
</dbReference>
<dbReference type="Pfam" id="PF00294">
    <property type="entry name" value="PfkB"/>
    <property type="match status" value="1"/>
</dbReference>
<reference evidence="6" key="1">
    <citation type="journal article" date="2019" name="Int. J. Syst. Evol. Microbiol.">
        <title>The Global Catalogue of Microorganisms (GCM) 10K type strain sequencing project: providing services to taxonomists for standard genome sequencing and annotation.</title>
        <authorList>
            <consortium name="The Broad Institute Genomics Platform"/>
            <consortium name="The Broad Institute Genome Sequencing Center for Infectious Disease"/>
            <person name="Wu L."/>
            <person name="Ma J."/>
        </authorList>
    </citation>
    <scope>NUCLEOTIDE SEQUENCE [LARGE SCALE GENOMIC DNA]</scope>
    <source>
        <strain evidence="6">ICMP 6774ER</strain>
    </source>
</reference>
<evidence type="ECO:0000313" key="5">
    <source>
        <dbReference type="EMBL" id="MFD1938169.1"/>
    </source>
</evidence>
<dbReference type="Gene3D" id="3.40.1190.20">
    <property type="match status" value="1"/>
</dbReference>
<dbReference type="PANTHER" id="PTHR42774">
    <property type="entry name" value="PHOSPHOTRANSFERASE SYSTEM TRANSPORT PROTEIN"/>
    <property type="match status" value="1"/>
</dbReference>
<evidence type="ECO:0000256" key="3">
    <source>
        <dbReference type="SAM" id="MobiDB-lite"/>
    </source>
</evidence>
<evidence type="ECO:0000259" key="4">
    <source>
        <dbReference type="Pfam" id="PF00294"/>
    </source>
</evidence>
<keyword evidence="2 5" id="KW-0418">Kinase</keyword>
<evidence type="ECO:0000256" key="1">
    <source>
        <dbReference type="ARBA" id="ARBA00022679"/>
    </source>
</evidence>
<gene>
    <name evidence="5" type="ORF">ACFSKW_42505</name>
</gene>
<dbReference type="RefSeq" id="WP_379579994.1">
    <property type="nucleotide sequence ID" value="NZ_JBHUFV010000061.1"/>
</dbReference>
<dbReference type="InterPro" id="IPR002173">
    <property type="entry name" value="Carboh/pur_kinase_PfkB_CS"/>
</dbReference>
<proteinExistence type="predicted"/>
<protein>
    <submittedName>
        <fullName evidence="5">PfkB family carbohydrate kinase</fullName>
    </submittedName>
</protein>
<dbReference type="InterPro" id="IPR011611">
    <property type="entry name" value="PfkB_dom"/>
</dbReference>
<evidence type="ECO:0000313" key="6">
    <source>
        <dbReference type="Proteomes" id="UP001597368"/>
    </source>
</evidence>
<feature type="region of interest" description="Disordered" evidence="3">
    <location>
        <begin position="372"/>
        <end position="442"/>
    </location>
</feature>
<keyword evidence="6" id="KW-1185">Reference proteome</keyword>
<dbReference type="PANTHER" id="PTHR42774:SF3">
    <property type="entry name" value="KETOHEXOKINASE"/>
    <property type="match status" value="1"/>
</dbReference>
<name>A0ABW4TA59_9ACTN</name>
<dbReference type="Proteomes" id="UP001597368">
    <property type="component" value="Unassembled WGS sequence"/>
</dbReference>
<organism evidence="5 6">
    <name type="scientific">Nonomuraea mangrovi</name>
    <dbReference type="NCBI Taxonomy" id="2316207"/>
    <lineage>
        <taxon>Bacteria</taxon>
        <taxon>Bacillati</taxon>
        <taxon>Actinomycetota</taxon>
        <taxon>Actinomycetes</taxon>
        <taxon>Streptosporangiales</taxon>
        <taxon>Streptosporangiaceae</taxon>
        <taxon>Nonomuraea</taxon>
    </lineage>
</organism>
<dbReference type="PROSITE" id="PS00584">
    <property type="entry name" value="PFKB_KINASES_2"/>
    <property type="match status" value="1"/>
</dbReference>
<sequence>MSVQAYDPLADQRTPEGPQFDVFLAGTVFLDIVFTGLPAMPAAGTEMWAEGMGSCPGGIANLAIATSRLGLRTSLAAAFGDDDYGDFCWRILAEQESVDLSRSRRFEHWHSPVTVSMAVDRDRSMVTHGHPAPMSASEMIGSPLRSRAVIVALSAEEPLGVPDKCSWAELAHRNGALIFADVGWDPSGNWSPALLDQLSACHAFMPNAVEAMAYTGADTPRDALYELADRVPLAVVTDGANGAMAIDSITGEEAYVPAPRVTALDPTGAGDVFGAGIVLGTLCHWPLADRLAFAGVCAALAVQQFGGSLAAPGWGDIADWWHDVRAAAGHSGAYADSLARRYAFLDRLVPTSPVGAVRRAAATIARHADLGMASTAAPESPAATTRSAGETQAAPARSTEPYGGHEEPGKHEPRAASEAAAPPGGNGEPEDPETPRVPAQKE</sequence>
<keyword evidence="1" id="KW-0808">Transferase</keyword>
<feature type="compositionally biased region" description="Basic and acidic residues" evidence="3">
    <location>
        <begin position="403"/>
        <end position="415"/>
    </location>
</feature>